<protein>
    <submittedName>
        <fullName evidence="1">Uncharacterized protein</fullName>
    </submittedName>
</protein>
<proteinExistence type="predicted"/>
<evidence type="ECO:0000313" key="1">
    <source>
        <dbReference type="EMBL" id="JAU41086.1"/>
    </source>
</evidence>
<dbReference type="AlphaFoldDB" id="A0A1J3FBX8"/>
<sequence length="112" mass="13332">MKTRFRSSFYKISLRRQNYFLLLAFFSYSIRKPKDFWEKRKNLDATHLLDLIRKTYNIPNNPHQTKEQSSTDLCCCSRENTCFNILSHTKNKTQADTPTPPLIYHGFYGFSP</sequence>
<accession>A0A1J3FBX8</accession>
<name>A0A1J3FBX8_NOCCA</name>
<gene>
    <name evidence="1" type="ORF">LC_TR9831_c0_g1_i1_g.34688</name>
</gene>
<dbReference type="EMBL" id="GEVK01011746">
    <property type="protein sequence ID" value="JAU41086.1"/>
    <property type="molecule type" value="Transcribed_RNA"/>
</dbReference>
<reference evidence="1" key="1">
    <citation type="submission" date="2016-07" db="EMBL/GenBank/DDBJ databases">
        <title>De novo transcriptome assembly of four accessions of the metal hyperaccumulator plant Noccaea caerulescens.</title>
        <authorList>
            <person name="Blande D."/>
            <person name="Halimaa P."/>
            <person name="Tervahauta A.I."/>
            <person name="Aarts M.G."/>
            <person name="Karenlampi S.O."/>
        </authorList>
    </citation>
    <scope>NUCLEOTIDE SEQUENCE</scope>
</reference>
<organism evidence="1">
    <name type="scientific">Noccaea caerulescens</name>
    <name type="common">Alpine penny-cress</name>
    <name type="synonym">Thlaspi caerulescens</name>
    <dbReference type="NCBI Taxonomy" id="107243"/>
    <lineage>
        <taxon>Eukaryota</taxon>
        <taxon>Viridiplantae</taxon>
        <taxon>Streptophyta</taxon>
        <taxon>Embryophyta</taxon>
        <taxon>Tracheophyta</taxon>
        <taxon>Spermatophyta</taxon>
        <taxon>Magnoliopsida</taxon>
        <taxon>eudicotyledons</taxon>
        <taxon>Gunneridae</taxon>
        <taxon>Pentapetalae</taxon>
        <taxon>rosids</taxon>
        <taxon>malvids</taxon>
        <taxon>Brassicales</taxon>
        <taxon>Brassicaceae</taxon>
        <taxon>Coluteocarpeae</taxon>
        <taxon>Noccaea</taxon>
    </lineage>
</organism>